<dbReference type="PANTHER" id="PTHR21600">
    <property type="entry name" value="MITOCHONDRIAL RNA PSEUDOURIDINE SYNTHASE"/>
    <property type="match status" value="1"/>
</dbReference>
<dbReference type="Pfam" id="PF00849">
    <property type="entry name" value="PseudoU_synth_2"/>
    <property type="match status" value="1"/>
</dbReference>
<evidence type="ECO:0000256" key="1">
    <source>
        <dbReference type="ARBA" id="ARBA00010876"/>
    </source>
</evidence>
<dbReference type="InterPro" id="IPR006225">
    <property type="entry name" value="PsdUridine_synth_RluC/D"/>
</dbReference>
<dbReference type="NCBIfam" id="TIGR00005">
    <property type="entry name" value="rluA_subfam"/>
    <property type="match status" value="1"/>
</dbReference>
<dbReference type="GO" id="GO:0003723">
    <property type="term" value="F:RNA binding"/>
    <property type="evidence" value="ECO:0007669"/>
    <property type="project" value="UniProtKB-KW"/>
</dbReference>
<dbReference type="SUPFAM" id="SSF55174">
    <property type="entry name" value="Alpha-L RNA-binding motif"/>
    <property type="match status" value="1"/>
</dbReference>
<feature type="domain" description="RNA-binding S4" evidence="4">
    <location>
        <begin position="24"/>
        <end position="90"/>
    </location>
</feature>
<organism evidence="5">
    <name type="scientific">hydrothermal vent metagenome</name>
    <dbReference type="NCBI Taxonomy" id="652676"/>
    <lineage>
        <taxon>unclassified sequences</taxon>
        <taxon>metagenomes</taxon>
        <taxon>ecological metagenomes</taxon>
    </lineage>
</organism>
<dbReference type="PROSITE" id="PS01129">
    <property type="entry name" value="PSI_RLU"/>
    <property type="match status" value="1"/>
</dbReference>
<dbReference type="AlphaFoldDB" id="A0A3B0RC72"/>
<dbReference type="SUPFAM" id="SSF55120">
    <property type="entry name" value="Pseudouridine synthase"/>
    <property type="match status" value="1"/>
</dbReference>
<evidence type="ECO:0000256" key="2">
    <source>
        <dbReference type="ARBA" id="ARBA00022884"/>
    </source>
</evidence>
<proteinExistence type="inferred from homology"/>
<dbReference type="EMBL" id="UOEJ01000014">
    <property type="protein sequence ID" value="VAV90874.1"/>
    <property type="molecule type" value="Genomic_DNA"/>
</dbReference>
<dbReference type="FunFam" id="3.30.2350.10:FF:000006">
    <property type="entry name" value="Pseudouridine synthase"/>
    <property type="match status" value="1"/>
</dbReference>
<dbReference type="GO" id="GO:0160140">
    <property type="term" value="F:23S rRNA pseudouridine(1911/1915/1917) synthase activity"/>
    <property type="evidence" value="ECO:0007669"/>
    <property type="project" value="UniProtKB-EC"/>
</dbReference>
<keyword evidence="3 5" id="KW-0413">Isomerase</keyword>
<dbReference type="InterPro" id="IPR006224">
    <property type="entry name" value="PsdUridine_synth_RluA-like_CS"/>
</dbReference>
<evidence type="ECO:0000259" key="4">
    <source>
        <dbReference type="SMART" id="SM00363"/>
    </source>
</evidence>
<dbReference type="PANTHER" id="PTHR21600:SF44">
    <property type="entry name" value="RIBOSOMAL LARGE SUBUNIT PSEUDOURIDINE SYNTHASE D"/>
    <property type="match status" value="1"/>
</dbReference>
<dbReference type="PROSITE" id="PS50889">
    <property type="entry name" value="S4"/>
    <property type="match status" value="1"/>
</dbReference>
<keyword evidence="2" id="KW-0694">RNA-binding</keyword>
<reference evidence="5" key="1">
    <citation type="submission" date="2018-06" db="EMBL/GenBank/DDBJ databases">
        <authorList>
            <person name="Zhirakovskaya E."/>
        </authorList>
    </citation>
    <scope>NUCLEOTIDE SEQUENCE</scope>
</reference>
<dbReference type="InterPro" id="IPR050188">
    <property type="entry name" value="RluA_PseudoU_synthase"/>
</dbReference>
<dbReference type="InterPro" id="IPR020103">
    <property type="entry name" value="PsdUridine_synth_cat_dom_sf"/>
</dbReference>
<evidence type="ECO:0000313" key="5">
    <source>
        <dbReference type="EMBL" id="VAV90874.1"/>
    </source>
</evidence>
<dbReference type="InterPro" id="IPR036986">
    <property type="entry name" value="S4_RNA-bd_sf"/>
</dbReference>
<accession>A0A3B0RC72</accession>
<dbReference type="Gene3D" id="3.10.290.10">
    <property type="entry name" value="RNA-binding S4 domain"/>
    <property type="match status" value="1"/>
</dbReference>
<dbReference type="InterPro" id="IPR002942">
    <property type="entry name" value="S4_RNA-bd"/>
</dbReference>
<comment type="similarity">
    <text evidence="1">Belongs to the pseudouridine synthase RluA family.</text>
</comment>
<evidence type="ECO:0000256" key="3">
    <source>
        <dbReference type="ARBA" id="ARBA00023235"/>
    </source>
</evidence>
<gene>
    <name evidence="5" type="ORF">MNBD_ALPHA01-610</name>
</gene>
<protein>
    <submittedName>
        <fullName evidence="5">Ribosomal large subunit pseudouridine synthase D</fullName>
        <ecNumber evidence="5">5.4.99.23</ecNumber>
    </submittedName>
</protein>
<dbReference type="CDD" id="cd00165">
    <property type="entry name" value="S4"/>
    <property type="match status" value="1"/>
</dbReference>
<name>A0A3B0RC72_9ZZZZ</name>
<dbReference type="SMART" id="SM00363">
    <property type="entry name" value="S4"/>
    <property type="match status" value="1"/>
</dbReference>
<dbReference type="CDD" id="cd02869">
    <property type="entry name" value="PseudoU_synth_RluA_like"/>
    <property type="match status" value="1"/>
</dbReference>
<sequence>MTLQKSNNSDTDIQLTVEEDDEGLRLDKFMALSVSDVSRSRLKQLITDGLVSISRISSHPLRKTIDDPSYRVKCHDQIFFTIPVVEEAIPAGQDIPLDVVYEDDQLIVINKPAGMVVHPAPGNPDGTLVNALIHHCGDSLSGINGIKRPGIVHRIDKDTSGLMVAAKTDRAHQKLAKQFARHSLERAYLAVVWGVPNPASNIIHEKIGRDPRNRLKMSVVPYESKRGRDAITHYRVVRRLEPKRQTFERGNALKRLAPSLSLVECRLETGRTHQVRVHMSHIRHPLVGDPFYGKSGPIQSKNFSDRAQKAIIDFKRQALHAFVIGFVHPVTGEDLKFEAELPDDMKRLISALEGD</sequence>
<dbReference type="GO" id="GO:0000455">
    <property type="term" value="P:enzyme-directed rRNA pseudouridine synthesis"/>
    <property type="evidence" value="ECO:0007669"/>
    <property type="project" value="TreeGrafter"/>
</dbReference>
<dbReference type="EC" id="5.4.99.23" evidence="5"/>
<dbReference type="Gene3D" id="3.30.2350.10">
    <property type="entry name" value="Pseudouridine synthase"/>
    <property type="match status" value="1"/>
</dbReference>
<dbReference type="InterPro" id="IPR006145">
    <property type="entry name" value="PsdUridine_synth_RsuA/RluA"/>
</dbReference>